<dbReference type="SUPFAM" id="SSF82199">
    <property type="entry name" value="SET domain"/>
    <property type="match status" value="1"/>
</dbReference>
<protein>
    <recommendedName>
        <fullName evidence="1">SET domain-containing protein</fullName>
    </recommendedName>
</protein>
<organism evidence="2 3">
    <name type="scientific">Rhodotorula graminis (strain WP1)</name>
    <dbReference type="NCBI Taxonomy" id="578459"/>
    <lineage>
        <taxon>Eukaryota</taxon>
        <taxon>Fungi</taxon>
        <taxon>Dikarya</taxon>
        <taxon>Basidiomycota</taxon>
        <taxon>Pucciniomycotina</taxon>
        <taxon>Microbotryomycetes</taxon>
        <taxon>Sporidiobolales</taxon>
        <taxon>Sporidiobolaceae</taxon>
        <taxon>Rhodotorula</taxon>
    </lineage>
</organism>
<dbReference type="PANTHER" id="PTHR47332">
    <property type="entry name" value="SET DOMAIN-CONTAINING PROTEIN 5"/>
    <property type="match status" value="1"/>
</dbReference>
<dbReference type="CDD" id="cd20071">
    <property type="entry name" value="SET_SMYD"/>
    <property type="match status" value="1"/>
</dbReference>
<dbReference type="STRING" id="578459.A0A0P9H1C8"/>
<feature type="domain" description="SET" evidence="1">
    <location>
        <begin position="9"/>
        <end position="150"/>
    </location>
</feature>
<accession>A0A0P9H1C8</accession>
<dbReference type="GeneID" id="28975101"/>
<dbReference type="OrthoDB" id="265717at2759"/>
<dbReference type="Gene3D" id="2.170.270.10">
    <property type="entry name" value="SET domain"/>
    <property type="match status" value="1"/>
</dbReference>
<evidence type="ECO:0000313" key="2">
    <source>
        <dbReference type="EMBL" id="KPV73745.1"/>
    </source>
</evidence>
<evidence type="ECO:0000313" key="3">
    <source>
        <dbReference type="Proteomes" id="UP000053890"/>
    </source>
</evidence>
<evidence type="ECO:0000259" key="1">
    <source>
        <dbReference type="PROSITE" id="PS50280"/>
    </source>
</evidence>
<dbReference type="Pfam" id="PF00856">
    <property type="entry name" value="SET"/>
    <property type="match status" value="1"/>
</dbReference>
<dbReference type="Proteomes" id="UP000053890">
    <property type="component" value="Unassembled WGS sequence"/>
</dbReference>
<dbReference type="OMA" id="AFQICAM"/>
<sequence>MAAQVPADLAFEVVELPGKGKGVVSTRAIKAGELILAESPAFTTGMRRTEPMITAAVDKLSASDRLVFHSLALSDNKAALGPFLGRMETNGIEMASATGAPQQGLFLLGSRFNHSCTPNICRTWDGGLGKERFVASVDIDQDIELEIYYDALYKRQHERQNELHAKFGFWCKCRACCLTGAELADSDQRRAKIDTTRQVLPQLIAQPARFVQLAKEALTALEHEGIYTGRGPFAYDCFQASVAWSDLEAAKLWAARNLELQKREAGVGSSEFKRMEALKANPKAHRSWGAFGRKQKVERP</sequence>
<dbReference type="InterPro" id="IPR053185">
    <property type="entry name" value="SET_domain_protein"/>
</dbReference>
<dbReference type="EMBL" id="KQ474082">
    <property type="protein sequence ID" value="KPV73745.1"/>
    <property type="molecule type" value="Genomic_DNA"/>
</dbReference>
<dbReference type="InterPro" id="IPR001214">
    <property type="entry name" value="SET_dom"/>
</dbReference>
<dbReference type="RefSeq" id="XP_018269794.1">
    <property type="nucleotide sequence ID" value="XM_018414653.1"/>
</dbReference>
<dbReference type="PANTHER" id="PTHR47332:SF2">
    <property type="entry name" value="SET-6"/>
    <property type="match status" value="1"/>
</dbReference>
<dbReference type="AlphaFoldDB" id="A0A0P9H1C8"/>
<proteinExistence type="predicted"/>
<keyword evidence="3" id="KW-1185">Reference proteome</keyword>
<dbReference type="PROSITE" id="PS50280">
    <property type="entry name" value="SET"/>
    <property type="match status" value="1"/>
</dbReference>
<name>A0A0P9H1C8_RHOGW</name>
<gene>
    <name evidence="2" type="ORF">RHOBADRAFT_45701</name>
</gene>
<reference evidence="2 3" key="1">
    <citation type="journal article" date="2015" name="Front. Microbiol.">
        <title>Genome sequence of the plant growth promoting endophytic yeast Rhodotorula graminis WP1.</title>
        <authorList>
            <person name="Firrincieli A."/>
            <person name="Otillar R."/>
            <person name="Salamov A."/>
            <person name="Schmutz J."/>
            <person name="Khan Z."/>
            <person name="Redman R.S."/>
            <person name="Fleck N.D."/>
            <person name="Lindquist E."/>
            <person name="Grigoriev I.V."/>
            <person name="Doty S.L."/>
        </authorList>
    </citation>
    <scope>NUCLEOTIDE SEQUENCE [LARGE SCALE GENOMIC DNA]</scope>
    <source>
        <strain evidence="2 3">WP1</strain>
    </source>
</reference>
<dbReference type="InterPro" id="IPR046341">
    <property type="entry name" value="SET_dom_sf"/>
</dbReference>